<dbReference type="Proteomes" id="UP000005050">
    <property type="component" value="Unassembled WGS sequence"/>
</dbReference>
<keyword evidence="4" id="KW-1185">Reference proteome</keyword>
<dbReference type="InterPro" id="IPR038713">
    <property type="entry name" value="Terminase_Gp1_N_sf"/>
</dbReference>
<evidence type="ECO:0000313" key="4">
    <source>
        <dbReference type="Proteomes" id="UP000192380"/>
    </source>
</evidence>
<dbReference type="GO" id="GO:0051276">
    <property type="term" value="P:chromosome organization"/>
    <property type="evidence" value="ECO:0007669"/>
    <property type="project" value="InterPro"/>
</dbReference>
<dbReference type="KEGG" id="pstw:DSJ_10105"/>
<dbReference type="RefSeq" id="WP_006118733.1">
    <property type="nucleotide sequence ID" value="NZ_AHIE01000008.1"/>
</dbReference>
<accession>H3RBL5</accession>
<dbReference type="Proteomes" id="UP000192380">
    <property type="component" value="Chromosome"/>
</dbReference>
<evidence type="ECO:0000313" key="2">
    <source>
        <dbReference type="EMBL" id="EHU01354.1"/>
    </source>
</evidence>
<dbReference type="InterPro" id="IPR005335">
    <property type="entry name" value="Terminase_ssu"/>
</dbReference>
<dbReference type="EMBL" id="CP017581">
    <property type="protein sequence ID" value="ARF49658.1"/>
    <property type="molecule type" value="Genomic_DNA"/>
</dbReference>
<dbReference type="EMBL" id="AHIE01000008">
    <property type="protein sequence ID" value="EHU01354.1"/>
    <property type="molecule type" value="Genomic_DNA"/>
</dbReference>
<dbReference type="Pfam" id="PF03592">
    <property type="entry name" value="Terminase_2"/>
    <property type="match status" value="1"/>
</dbReference>
<reference evidence="1 4" key="3">
    <citation type="submission" date="2016-10" db="EMBL/GenBank/DDBJ databases">
        <title>Complete Genome Assembly of Pantoea stewartii subsp. stewartii DC283, a Corn Pathogen.</title>
        <authorList>
            <person name="Duong D.A."/>
            <person name="Stevens A.M."/>
            <person name="Jensen R.V."/>
        </authorList>
    </citation>
    <scope>NUCLEOTIDE SEQUENCE [LARGE SCALE GENOMIC DNA]</scope>
    <source>
        <strain evidence="1 4">DC283</strain>
    </source>
</reference>
<organism evidence="2 3">
    <name type="scientific">Pantoea stewartii subsp. stewartii DC283</name>
    <dbReference type="NCBI Taxonomy" id="660596"/>
    <lineage>
        <taxon>Bacteria</taxon>
        <taxon>Pseudomonadati</taxon>
        <taxon>Pseudomonadota</taxon>
        <taxon>Gammaproteobacteria</taxon>
        <taxon>Enterobacterales</taxon>
        <taxon>Erwiniaceae</taxon>
        <taxon>Pantoea</taxon>
    </lineage>
</organism>
<dbReference type="PATRIC" id="fig|660596.6.peg.1368"/>
<evidence type="ECO:0008006" key="5">
    <source>
        <dbReference type="Google" id="ProtNLM"/>
    </source>
</evidence>
<dbReference type="Gene3D" id="1.10.10.1400">
    <property type="entry name" value="Terminase, small subunit, N-terminal DNA-binding domain, HTH motif"/>
    <property type="match status" value="1"/>
</dbReference>
<evidence type="ECO:0000313" key="3">
    <source>
        <dbReference type="Proteomes" id="UP000005050"/>
    </source>
</evidence>
<protein>
    <recommendedName>
        <fullName evidence="5">Terminase small subunit</fullName>
    </recommendedName>
</protein>
<dbReference type="AlphaFoldDB" id="H3RBL5"/>
<gene>
    <name evidence="2" type="ORF">CKS_4107</name>
    <name evidence="1" type="ORF">DSJ_10105</name>
</gene>
<evidence type="ECO:0000313" key="1">
    <source>
        <dbReference type="EMBL" id="ARF49658.1"/>
    </source>
</evidence>
<reference evidence="2 3" key="1">
    <citation type="journal article" date="2012" name="Mol. Microbiol.">
        <title>The genetic and structural basis of two distinct terminal side branch residues in stewartan and amylovoran exopolysaccharides and their potential role in host adaptation.</title>
        <authorList>
            <person name="Wang X."/>
            <person name="Yang F."/>
            <person name="von Bodman S.B."/>
        </authorList>
    </citation>
    <scope>NUCLEOTIDE SEQUENCE [LARGE SCALE GENOMIC DNA]</scope>
    <source>
        <strain evidence="2 3">DC283</strain>
    </source>
</reference>
<name>H3RBL5_PANSE</name>
<dbReference type="STRING" id="660596.DSJ_10105"/>
<dbReference type="OrthoDB" id="8227562at2"/>
<sequence length="198" mass="21676">MTLTDAQKGLFNALTQLQRRFVTELLKGQNQTQAYRLAGGKAKGDGARSKAAQIVTNSNVQAFLQAVQYEVVSEAIMTRTEALERLTSIARTTIGDLATFGTHRAGEDDDGQPVEQTVWRFKNSDQLTPEQLAAVSELTASKDGLKVKLHDPKTAIKQIAEMQGWEAPKRTEHSGTIHASISEISSEDAQAIYQKMMG</sequence>
<reference evidence="2" key="2">
    <citation type="submission" date="2012-01" db="EMBL/GenBank/DDBJ databases">
        <authorList>
            <person name="Biehl B.S."/>
            <person name="Ding Y."/>
            <person name="Dugan-Rocha S.P."/>
            <person name="Gibbs R.A."/>
            <person name="Glasner J.D."/>
            <person name="Kovar C."/>
            <person name="Muzny D.M."/>
            <person name="Neeno-Eckwall E.C."/>
            <person name="Perna N.T."/>
            <person name="Qin X."/>
            <person name="von Bodman S.B."/>
            <person name="Weinstock G.M."/>
        </authorList>
    </citation>
    <scope>NUCLEOTIDE SEQUENCE</scope>
    <source>
        <strain evidence="2">DC283</strain>
    </source>
</reference>
<proteinExistence type="predicted"/>